<protein>
    <submittedName>
        <fullName evidence="5">Fibronectin type-III domain-containing protein</fullName>
    </submittedName>
</protein>
<feature type="domain" description="Fibronectin type-III" evidence="4">
    <location>
        <begin position="47"/>
        <end position="146"/>
    </location>
</feature>
<organism evidence="5">
    <name type="scientific">Mesocestoides corti</name>
    <name type="common">Flatworm</name>
    <dbReference type="NCBI Taxonomy" id="53468"/>
    <lineage>
        <taxon>Eukaryota</taxon>
        <taxon>Metazoa</taxon>
        <taxon>Spiralia</taxon>
        <taxon>Lophotrochozoa</taxon>
        <taxon>Platyhelminthes</taxon>
        <taxon>Cestoda</taxon>
        <taxon>Eucestoda</taxon>
        <taxon>Cyclophyllidea</taxon>
        <taxon>Mesocestoididae</taxon>
        <taxon>Mesocestoides</taxon>
    </lineage>
</organism>
<dbReference type="Gene3D" id="2.60.40.10">
    <property type="entry name" value="Immunoglobulins"/>
    <property type="match status" value="2"/>
</dbReference>
<dbReference type="Pfam" id="PF00041">
    <property type="entry name" value="fn3"/>
    <property type="match status" value="1"/>
</dbReference>
<evidence type="ECO:0000259" key="4">
    <source>
        <dbReference type="PROSITE" id="PS50853"/>
    </source>
</evidence>
<dbReference type="CDD" id="cd00063">
    <property type="entry name" value="FN3"/>
    <property type="match status" value="1"/>
</dbReference>
<dbReference type="Pfam" id="PF07679">
    <property type="entry name" value="I-set"/>
    <property type="match status" value="1"/>
</dbReference>
<feature type="domain" description="Ig-like" evidence="3">
    <location>
        <begin position="154"/>
        <end position="243"/>
    </location>
</feature>
<name>A0A5K3G744_MESCO</name>
<evidence type="ECO:0000256" key="1">
    <source>
        <dbReference type="ARBA" id="ARBA00022737"/>
    </source>
</evidence>
<proteinExistence type="predicted"/>
<evidence type="ECO:0000256" key="2">
    <source>
        <dbReference type="SAM" id="MobiDB-lite"/>
    </source>
</evidence>
<feature type="region of interest" description="Disordered" evidence="2">
    <location>
        <begin position="182"/>
        <end position="202"/>
    </location>
</feature>
<dbReference type="InterPro" id="IPR013098">
    <property type="entry name" value="Ig_I-set"/>
</dbReference>
<dbReference type="InterPro" id="IPR036116">
    <property type="entry name" value="FN3_sf"/>
</dbReference>
<dbReference type="SUPFAM" id="SSF49265">
    <property type="entry name" value="Fibronectin type III"/>
    <property type="match status" value="1"/>
</dbReference>
<dbReference type="WBParaSite" id="MCU_014260-RA">
    <property type="protein sequence ID" value="MCU_014260-RA"/>
    <property type="gene ID" value="MCU_014260"/>
</dbReference>
<dbReference type="InterPro" id="IPR036179">
    <property type="entry name" value="Ig-like_dom_sf"/>
</dbReference>
<sequence length="277" mass="30400">EALTVDKSYIFAVAAKNSVGQSDFVETKPVSTRLQYGPPPTPVNVKATVNPEKAPMSQQSVELTWELSAETGAVPADVVTEFLVEMKPKDGTRWQEVAKELTEPHATLPTDTMKEFTDYEFRVTAKNKAGTSKPSAPSNAIQLGVPLEFVREVPKIVVTEAPSKDEPVILECELSRKPREQPKWLRNGKPLPSRLPKGVSVEEDKQSTIHRITFTELTEEDLGEYTLQVEKIASTGGVEMKVAPSLRLSEKFEDTIILKAGASTVVEVPFVASPKPS</sequence>
<dbReference type="SUPFAM" id="SSF48726">
    <property type="entry name" value="Immunoglobulin"/>
    <property type="match status" value="1"/>
</dbReference>
<reference evidence="5" key="1">
    <citation type="submission" date="2019-11" db="UniProtKB">
        <authorList>
            <consortium name="WormBaseParasite"/>
        </authorList>
    </citation>
    <scope>IDENTIFICATION</scope>
</reference>
<dbReference type="CDD" id="cd00096">
    <property type="entry name" value="Ig"/>
    <property type="match status" value="1"/>
</dbReference>
<dbReference type="PANTHER" id="PTHR13817">
    <property type="entry name" value="TITIN"/>
    <property type="match status" value="1"/>
</dbReference>
<dbReference type="AlphaFoldDB" id="A0A5K3G744"/>
<dbReference type="PROSITE" id="PS50835">
    <property type="entry name" value="IG_LIKE"/>
    <property type="match status" value="1"/>
</dbReference>
<dbReference type="PANTHER" id="PTHR13817:SF73">
    <property type="entry name" value="FIBRONECTIN TYPE-III DOMAIN-CONTAINING PROTEIN"/>
    <property type="match status" value="1"/>
</dbReference>
<dbReference type="PROSITE" id="PS50853">
    <property type="entry name" value="FN3"/>
    <property type="match status" value="1"/>
</dbReference>
<accession>A0A5K3G744</accession>
<evidence type="ECO:0000313" key="5">
    <source>
        <dbReference type="WBParaSite" id="MCU_014260-RA"/>
    </source>
</evidence>
<keyword evidence="1" id="KW-0677">Repeat</keyword>
<dbReference type="InterPro" id="IPR003961">
    <property type="entry name" value="FN3_dom"/>
</dbReference>
<evidence type="ECO:0000259" key="3">
    <source>
        <dbReference type="PROSITE" id="PS50835"/>
    </source>
</evidence>
<dbReference type="InterPro" id="IPR007110">
    <property type="entry name" value="Ig-like_dom"/>
</dbReference>
<dbReference type="InterPro" id="IPR050964">
    <property type="entry name" value="Striated_Muscle_Regulatory"/>
</dbReference>
<dbReference type="InterPro" id="IPR013783">
    <property type="entry name" value="Ig-like_fold"/>
</dbReference>